<accession>A0AAV5AM29</accession>
<comment type="caution">
    <text evidence="2">The sequence shown here is derived from an EMBL/GenBank/DDBJ whole genome shotgun (WGS) entry which is preliminary data.</text>
</comment>
<name>A0AAV5AM29_9AGAM</name>
<sequence>MMISIARTLLAISPLFVGGILATSNQNLLQTCGVFAEIGSGFNTATSFTLTAFDPSELDPTTGGTDLVIAALANPGNPVLFAPPAGSSGTVFNLTDGTIFVIDHEADISFTAALLTNGSDVSFTPTSGAPLNFPQWCAVADTDPEQGTPFPTLALNGTTGDFALCESTVATGTQIVVFRPAGGNSEYDASTCASVNIRLTGPAFE</sequence>
<evidence type="ECO:0000313" key="2">
    <source>
        <dbReference type="EMBL" id="GJJ14757.1"/>
    </source>
</evidence>
<dbReference type="AlphaFoldDB" id="A0AAV5AM29"/>
<proteinExistence type="predicted"/>
<reference evidence="2" key="1">
    <citation type="submission" date="2021-10" db="EMBL/GenBank/DDBJ databases">
        <title>De novo Genome Assembly of Clathrus columnatus (Basidiomycota, Fungi) Using Illumina and Nanopore Sequence Data.</title>
        <authorList>
            <person name="Ogiso-Tanaka E."/>
            <person name="Itagaki H."/>
            <person name="Hosoya T."/>
            <person name="Hosaka K."/>
        </authorList>
    </citation>
    <scope>NUCLEOTIDE SEQUENCE</scope>
    <source>
        <strain evidence="2">MO-923</strain>
    </source>
</reference>
<gene>
    <name evidence="2" type="ORF">Clacol_009025</name>
    <name evidence="3" type="ORF">Clacol_010602</name>
</gene>
<keyword evidence="1" id="KW-0732">Signal</keyword>
<protein>
    <submittedName>
        <fullName evidence="2">Uncharacterized protein</fullName>
    </submittedName>
</protein>
<feature type="chain" id="PRO_5044714474" evidence="1">
    <location>
        <begin position="23"/>
        <end position="205"/>
    </location>
</feature>
<dbReference type="EMBL" id="BPWL01000018">
    <property type="protein sequence ID" value="GJJ16305.1"/>
    <property type="molecule type" value="Genomic_DNA"/>
</dbReference>
<organism evidence="2 4">
    <name type="scientific">Clathrus columnatus</name>
    <dbReference type="NCBI Taxonomy" id="1419009"/>
    <lineage>
        <taxon>Eukaryota</taxon>
        <taxon>Fungi</taxon>
        <taxon>Dikarya</taxon>
        <taxon>Basidiomycota</taxon>
        <taxon>Agaricomycotina</taxon>
        <taxon>Agaricomycetes</taxon>
        <taxon>Phallomycetidae</taxon>
        <taxon>Phallales</taxon>
        <taxon>Clathraceae</taxon>
        <taxon>Clathrus</taxon>
    </lineage>
</organism>
<evidence type="ECO:0000313" key="4">
    <source>
        <dbReference type="Proteomes" id="UP001050691"/>
    </source>
</evidence>
<evidence type="ECO:0000313" key="3">
    <source>
        <dbReference type="EMBL" id="GJJ16305.1"/>
    </source>
</evidence>
<dbReference type="Proteomes" id="UP001050691">
    <property type="component" value="Unassembled WGS sequence"/>
</dbReference>
<evidence type="ECO:0000256" key="1">
    <source>
        <dbReference type="SAM" id="SignalP"/>
    </source>
</evidence>
<keyword evidence="4" id="KW-1185">Reference proteome</keyword>
<dbReference type="EMBL" id="BPWL01000010">
    <property type="protein sequence ID" value="GJJ14757.1"/>
    <property type="molecule type" value="Genomic_DNA"/>
</dbReference>
<feature type="signal peptide" evidence="1">
    <location>
        <begin position="1"/>
        <end position="22"/>
    </location>
</feature>